<evidence type="ECO:0000313" key="1">
    <source>
        <dbReference type="EMBL" id="QJR79362.1"/>
    </source>
</evidence>
<reference evidence="1 2" key="2">
    <citation type="submission" date="2020-04" db="EMBL/GenBank/DDBJ databases">
        <title>Complete genome sequence of Alteromonas pelagimontana 5.12T.</title>
        <authorList>
            <person name="Sinha R.K."/>
            <person name="Krishnan K.P."/>
            <person name="Kurian J.P."/>
        </authorList>
    </citation>
    <scope>NUCLEOTIDE SEQUENCE [LARGE SCALE GENOMIC DNA]</scope>
    <source>
        <strain evidence="1 2">5.12</strain>
    </source>
</reference>
<dbReference type="PROSITE" id="PS51257">
    <property type="entry name" value="PROKAR_LIPOPROTEIN"/>
    <property type="match status" value="1"/>
</dbReference>
<dbReference type="EMBL" id="CP052766">
    <property type="protein sequence ID" value="QJR79362.1"/>
    <property type="molecule type" value="Genomic_DNA"/>
</dbReference>
<evidence type="ECO:0000313" key="2">
    <source>
        <dbReference type="Proteomes" id="UP000219285"/>
    </source>
</evidence>
<dbReference type="KEGG" id="apel:CA267_000395"/>
<protein>
    <submittedName>
        <fullName evidence="1">Uncharacterized protein</fullName>
    </submittedName>
</protein>
<dbReference type="Proteomes" id="UP000219285">
    <property type="component" value="Chromosome"/>
</dbReference>
<organism evidence="1 2">
    <name type="scientific">Alteromonas pelagimontana</name>
    <dbReference type="NCBI Taxonomy" id="1858656"/>
    <lineage>
        <taxon>Bacteria</taxon>
        <taxon>Pseudomonadati</taxon>
        <taxon>Pseudomonadota</taxon>
        <taxon>Gammaproteobacteria</taxon>
        <taxon>Alteromonadales</taxon>
        <taxon>Alteromonadaceae</taxon>
        <taxon>Alteromonas/Salinimonas group</taxon>
        <taxon>Alteromonas</taxon>
    </lineage>
</organism>
<dbReference type="RefSeq" id="WP_075609306.1">
    <property type="nucleotide sequence ID" value="NZ_CP052766.1"/>
</dbReference>
<reference evidence="2" key="1">
    <citation type="submission" date="2014-12" db="EMBL/GenBank/DDBJ databases">
        <title>Complete genome sequence of a multi-drug resistant Klebsiella pneumoniae.</title>
        <authorList>
            <person name="Hua X."/>
            <person name="Chen Q."/>
            <person name="Li X."/>
            <person name="Feng Y."/>
            <person name="Ruan Z."/>
            <person name="Yu Y."/>
        </authorList>
    </citation>
    <scope>NUCLEOTIDE SEQUENCE [LARGE SCALE GENOMIC DNA]</scope>
    <source>
        <strain evidence="2">5.12</strain>
    </source>
</reference>
<keyword evidence="2" id="KW-1185">Reference proteome</keyword>
<gene>
    <name evidence="1" type="ORF">CA267_000395</name>
</gene>
<name>A0A6M4M850_9ALTE</name>
<dbReference type="AlphaFoldDB" id="A0A6M4M850"/>
<proteinExistence type="predicted"/>
<dbReference type="OrthoDB" id="6879303at2"/>
<sequence length="177" mass="18882">MSSYIRLMVIIMTGTGIAACRNPPPDAALGAKQAPKPSPEIVSAQAAVESPDIPTIDPMTLDSAEVDKVLSKTPRCAFSYTAGSSPVLVVGANAGKVAGVIKVHGKLVKLTGMNKNSRALPEGGQFAAQPITVTIQPQEEVRKDRLQKQTHVSAIMHFELDQGLTVGYEGWWRCNMN</sequence>
<accession>A0A6M4M850</accession>